<proteinExistence type="predicted"/>
<dbReference type="AlphaFoldDB" id="A0AAV6J3P6"/>
<evidence type="ECO:0000256" key="9">
    <source>
        <dbReference type="ARBA" id="ARBA00023136"/>
    </source>
</evidence>
<name>A0AAV6J3P6_9ERIC</name>
<keyword evidence="6 10" id="KW-0274">FAD</keyword>
<feature type="region of interest" description="Disordered" evidence="11">
    <location>
        <begin position="259"/>
        <end position="371"/>
    </location>
</feature>
<dbReference type="PRINTS" id="PR00406">
    <property type="entry name" value="CYTB5RDTASE"/>
</dbReference>
<feature type="domain" description="Flavoprotein pyridine nucleotide cytochrome reductase-like FAD-binding" evidence="13">
    <location>
        <begin position="525"/>
        <end position="554"/>
    </location>
</feature>
<evidence type="ECO:0000259" key="12">
    <source>
        <dbReference type="Pfam" id="PF00175"/>
    </source>
</evidence>
<evidence type="ECO:0008006" key="16">
    <source>
        <dbReference type="Google" id="ProtNLM"/>
    </source>
</evidence>
<keyword evidence="15" id="KW-1185">Reference proteome</keyword>
<feature type="binding site" evidence="10">
    <location>
        <position position="549"/>
    </location>
    <ligand>
        <name>FAD</name>
        <dbReference type="ChEBI" id="CHEBI:57692"/>
    </ligand>
</feature>
<dbReference type="CDD" id="cd06183">
    <property type="entry name" value="cyt_b5_reduct_like"/>
    <property type="match status" value="1"/>
</dbReference>
<dbReference type="PANTHER" id="PTHR19370">
    <property type="entry name" value="NADH-CYTOCHROME B5 REDUCTASE"/>
    <property type="match status" value="1"/>
</dbReference>
<feature type="domain" description="Oxidoreductase FAD/NAD(P)-binding" evidence="12">
    <location>
        <begin position="609"/>
        <end position="713"/>
    </location>
</feature>
<keyword evidence="4" id="KW-0812">Transmembrane</keyword>
<feature type="compositionally biased region" description="Gly residues" evidence="11">
    <location>
        <begin position="318"/>
        <end position="335"/>
    </location>
</feature>
<evidence type="ECO:0000256" key="6">
    <source>
        <dbReference type="ARBA" id="ARBA00022827"/>
    </source>
</evidence>
<comment type="cofactor">
    <cofactor evidence="1 10">
        <name>FAD</name>
        <dbReference type="ChEBI" id="CHEBI:57692"/>
    </cofactor>
</comment>
<keyword evidence="9" id="KW-0472">Membrane</keyword>
<dbReference type="GO" id="GO:0022900">
    <property type="term" value="P:electron transport chain"/>
    <property type="evidence" value="ECO:0007669"/>
    <property type="project" value="TreeGrafter"/>
</dbReference>
<sequence>MVASEVAKAKITTGGGAVRWREGFAPAFSPVCSHTVKTSAYSLLVRADVVPQLPPSHLFESSTPETLPSIVQASNIAIPSSPVVFTGLDKEKSFMIPVELEVDPLQYLSVQVKRKASGAEKNGGGAVQNRNGSRTGCKMVVQGQMKGFLLHSFLSKREEAEREEAPVIQLAPLATPPAETPTAIRWAARNQARSEREALVPLPLSPVIEPPPSPVVTPPLSPVVTPPLSPVVTQLPSPVVQSPPPSPVVQSLPPPLLVTPLPPQPPPPVVTQPPPLVVTQPPPPVVTQPPTPVVTQPPPPVVTQPPTPVVTQPVEPTGGEGASGLGGGDFSGEGSGPDFEDSSSEEEVPTRARARRSQPTVPTRARALRSQPTEFDFSRDSLEEIGQKIRTERENIKCKILEISKKLLSTGISSASLLDAMFDDFPTSHSPIEKEKLVSGRIFPHYIKVEEVIVGGKEMLEASIVTKKDSVATREWVALMKRLQPLSMKLAALEARAAELERTAELERNPPPPEPPRRQSPGKDSQDEEVIKPYTPTTLDSDLGHFDLVIKVYETDNSKTRVVRGKDSQDEEVIKPYTPTTLDSDLGHFDLVIKGRGRYVPGRAREIGMLAADYGITPMFRVARAILENLEDTTKVHLIYANDTCEDILLKDELDHLTANYPDRIKIYYVLNKPPEGWNGDVGFVSKKMIQTHCPAPAADILIWMCGPPPMIPAETLANLVALGHRNLFQF</sequence>
<evidence type="ECO:0000256" key="8">
    <source>
        <dbReference type="ARBA" id="ARBA00023002"/>
    </source>
</evidence>
<dbReference type="Pfam" id="PF00970">
    <property type="entry name" value="FAD_binding_6"/>
    <property type="match status" value="1"/>
</dbReference>
<dbReference type="Proteomes" id="UP000823749">
    <property type="component" value="Chromosome 8"/>
</dbReference>
<dbReference type="GO" id="GO:0005741">
    <property type="term" value="C:mitochondrial outer membrane"/>
    <property type="evidence" value="ECO:0007669"/>
    <property type="project" value="UniProtKB-SubCell"/>
</dbReference>
<organism evidence="14 15">
    <name type="scientific">Rhododendron griersonianum</name>
    <dbReference type="NCBI Taxonomy" id="479676"/>
    <lineage>
        <taxon>Eukaryota</taxon>
        <taxon>Viridiplantae</taxon>
        <taxon>Streptophyta</taxon>
        <taxon>Embryophyta</taxon>
        <taxon>Tracheophyta</taxon>
        <taxon>Spermatophyta</taxon>
        <taxon>Magnoliopsida</taxon>
        <taxon>eudicotyledons</taxon>
        <taxon>Gunneridae</taxon>
        <taxon>Pentapetalae</taxon>
        <taxon>asterids</taxon>
        <taxon>Ericales</taxon>
        <taxon>Ericaceae</taxon>
        <taxon>Ericoideae</taxon>
        <taxon>Rhodoreae</taxon>
        <taxon>Rhododendron</taxon>
    </lineage>
</organism>
<evidence type="ECO:0000256" key="11">
    <source>
        <dbReference type="SAM" id="MobiDB-lite"/>
    </source>
</evidence>
<protein>
    <recommendedName>
        <fullName evidence="16">FAD-binding FR-type domain-containing protein</fullName>
    </recommendedName>
</protein>
<dbReference type="EMBL" id="JACTNZ010000008">
    <property type="protein sequence ID" value="KAG5535113.1"/>
    <property type="molecule type" value="Genomic_DNA"/>
</dbReference>
<feature type="binding site" evidence="10">
    <location>
        <position position="534"/>
    </location>
    <ligand>
        <name>FAD</name>
        <dbReference type="ChEBI" id="CHEBI:57692"/>
    </ligand>
</feature>
<dbReference type="InterPro" id="IPR039261">
    <property type="entry name" value="FNR_nucleotide-bd"/>
</dbReference>
<dbReference type="PANTHER" id="PTHR19370:SF184">
    <property type="entry name" value="NADH-CYTOCHROME B5 REDUCTASE-LIKE"/>
    <property type="match status" value="1"/>
</dbReference>
<dbReference type="InterPro" id="IPR008333">
    <property type="entry name" value="Cbr1-like_FAD-bd_dom"/>
</dbReference>
<comment type="caution">
    <text evidence="14">The sequence shown here is derived from an EMBL/GenBank/DDBJ whole genome shotgun (WGS) entry which is preliminary data.</text>
</comment>
<evidence type="ECO:0000256" key="10">
    <source>
        <dbReference type="PIRSR" id="PIRSR601834-1"/>
    </source>
</evidence>
<evidence type="ECO:0000256" key="2">
    <source>
        <dbReference type="ARBA" id="ARBA00004294"/>
    </source>
</evidence>
<feature type="compositionally biased region" description="Acidic residues" evidence="11">
    <location>
        <begin position="338"/>
        <end position="347"/>
    </location>
</feature>
<feature type="binding site" evidence="10">
    <location>
        <position position="551"/>
    </location>
    <ligand>
        <name>FAD</name>
        <dbReference type="ChEBI" id="CHEBI:57692"/>
    </ligand>
</feature>
<feature type="binding site" evidence="10">
    <location>
        <position position="533"/>
    </location>
    <ligand>
        <name>FAD</name>
        <dbReference type="ChEBI" id="CHEBI:57692"/>
    </ligand>
</feature>
<gene>
    <name evidence="14" type="ORF">RHGRI_023033</name>
</gene>
<feature type="compositionally biased region" description="Pro residues" evidence="11">
    <location>
        <begin position="259"/>
        <end position="308"/>
    </location>
</feature>
<dbReference type="InterPro" id="IPR001433">
    <property type="entry name" value="OxRdtase_FAD/NAD-bd"/>
</dbReference>
<dbReference type="InterPro" id="IPR001834">
    <property type="entry name" value="CBR-like"/>
</dbReference>
<keyword evidence="3 10" id="KW-0285">Flavoprotein</keyword>
<dbReference type="Pfam" id="PF00175">
    <property type="entry name" value="NAD_binding_1"/>
    <property type="match status" value="1"/>
</dbReference>
<evidence type="ECO:0000313" key="14">
    <source>
        <dbReference type="EMBL" id="KAG5535113.1"/>
    </source>
</evidence>
<accession>A0AAV6J3P6</accession>
<feature type="binding site" evidence="10">
    <location>
        <position position="617"/>
    </location>
    <ligand>
        <name>FAD</name>
        <dbReference type="ChEBI" id="CHEBI:57692"/>
    </ligand>
</feature>
<evidence type="ECO:0000256" key="7">
    <source>
        <dbReference type="ARBA" id="ARBA00022989"/>
    </source>
</evidence>
<dbReference type="Gene3D" id="3.40.50.80">
    <property type="entry name" value="Nucleotide-binding domain of ferredoxin-NADP reductase (FNR) module"/>
    <property type="match status" value="1"/>
</dbReference>
<evidence type="ECO:0000256" key="5">
    <source>
        <dbReference type="ARBA" id="ARBA00022787"/>
    </source>
</evidence>
<keyword evidence="7" id="KW-1133">Transmembrane helix</keyword>
<evidence type="ECO:0000313" key="15">
    <source>
        <dbReference type="Proteomes" id="UP000823749"/>
    </source>
</evidence>
<feature type="region of interest" description="Disordered" evidence="11">
    <location>
        <begin position="502"/>
        <end position="529"/>
    </location>
</feature>
<dbReference type="GO" id="GO:0004128">
    <property type="term" value="F:cytochrome-b5 reductase activity, acting on NAD(P)H"/>
    <property type="evidence" value="ECO:0007669"/>
    <property type="project" value="TreeGrafter"/>
</dbReference>
<keyword evidence="5" id="KW-1000">Mitochondrion outer membrane</keyword>
<evidence type="ECO:0000256" key="3">
    <source>
        <dbReference type="ARBA" id="ARBA00022630"/>
    </source>
</evidence>
<keyword evidence="5" id="KW-0496">Mitochondrion</keyword>
<dbReference type="SUPFAM" id="SSF52343">
    <property type="entry name" value="Ferredoxin reductase-like, C-terminal NADP-linked domain"/>
    <property type="match status" value="1"/>
</dbReference>
<evidence type="ECO:0000256" key="1">
    <source>
        <dbReference type="ARBA" id="ARBA00001974"/>
    </source>
</evidence>
<evidence type="ECO:0000256" key="4">
    <source>
        <dbReference type="ARBA" id="ARBA00022692"/>
    </source>
</evidence>
<dbReference type="Gene3D" id="2.40.30.10">
    <property type="entry name" value="Translation factors"/>
    <property type="match status" value="1"/>
</dbReference>
<keyword evidence="8" id="KW-0560">Oxidoreductase</keyword>
<comment type="subcellular location">
    <subcellularLocation>
        <location evidence="2">Mitochondrion outer membrane</location>
    </subcellularLocation>
</comment>
<reference evidence="14" key="1">
    <citation type="submission" date="2020-08" db="EMBL/GenBank/DDBJ databases">
        <title>Plant Genome Project.</title>
        <authorList>
            <person name="Zhang R.-G."/>
        </authorList>
    </citation>
    <scope>NUCLEOTIDE SEQUENCE</scope>
    <source>
        <strain evidence="14">WSP0</strain>
        <tissue evidence="14">Leaf</tissue>
    </source>
</reference>
<dbReference type="FunFam" id="3.40.50.80:FF:000019">
    <property type="entry name" value="NADH-cytochrome b5 reductase"/>
    <property type="match status" value="1"/>
</dbReference>
<evidence type="ECO:0000259" key="13">
    <source>
        <dbReference type="Pfam" id="PF00970"/>
    </source>
</evidence>